<comment type="caution">
    <text evidence="1">The sequence shown here is derived from an EMBL/GenBank/DDBJ whole genome shotgun (WGS) entry which is preliminary data.</text>
</comment>
<dbReference type="EMBL" id="JAQIZT010000001">
    <property type="protein sequence ID" value="KAJ7013980.1"/>
    <property type="molecule type" value="Genomic_DNA"/>
</dbReference>
<sequence>MTDKEKDFYGNYFEELRPYISAISEIKILIGKSPFASFNGTINLMIVNKKVEILFSEIKHDTYTELASIIYSFGHIPKSNSKLDCKSFPRESEIVVIKEKQDLFANKNFTFTNQDYEAKVIIKQSFSRCKTMK</sequence>
<evidence type="ECO:0000313" key="2">
    <source>
        <dbReference type="Proteomes" id="UP001164929"/>
    </source>
</evidence>
<dbReference type="AlphaFoldDB" id="A0AAD6RRS7"/>
<protein>
    <submittedName>
        <fullName evidence="1">Uncharacterized protein</fullName>
    </submittedName>
</protein>
<organism evidence="1 2">
    <name type="scientific">Populus alba x Populus x berolinensis</name>
    <dbReference type="NCBI Taxonomy" id="444605"/>
    <lineage>
        <taxon>Eukaryota</taxon>
        <taxon>Viridiplantae</taxon>
        <taxon>Streptophyta</taxon>
        <taxon>Embryophyta</taxon>
        <taxon>Tracheophyta</taxon>
        <taxon>Spermatophyta</taxon>
        <taxon>Magnoliopsida</taxon>
        <taxon>eudicotyledons</taxon>
        <taxon>Gunneridae</taxon>
        <taxon>Pentapetalae</taxon>
        <taxon>rosids</taxon>
        <taxon>fabids</taxon>
        <taxon>Malpighiales</taxon>
        <taxon>Salicaceae</taxon>
        <taxon>Saliceae</taxon>
        <taxon>Populus</taxon>
    </lineage>
</organism>
<accession>A0AAD6RRS7</accession>
<evidence type="ECO:0000313" key="1">
    <source>
        <dbReference type="EMBL" id="KAJ7013980.1"/>
    </source>
</evidence>
<keyword evidence="2" id="KW-1185">Reference proteome</keyword>
<name>A0AAD6RRS7_9ROSI</name>
<dbReference type="Proteomes" id="UP001164929">
    <property type="component" value="Chromosome 1"/>
</dbReference>
<gene>
    <name evidence="1" type="ORF">NC653_003565</name>
</gene>
<proteinExistence type="predicted"/>
<reference evidence="1 2" key="1">
    <citation type="journal article" date="2023" name="Mol. Ecol. Resour.">
        <title>Chromosome-level genome assembly of a triploid poplar Populus alba 'Berolinensis'.</title>
        <authorList>
            <person name="Chen S."/>
            <person name="Yu Y."/>
            <person name="Wang X."/>
            <person name="Wang S."/>
            <person name="Zhang T."/>
            <person name="Zhou Y."/>
            <person name="He R."/>
            <person name="Meng N."/>
            <person name="Wang Y."/>
            <person name="Liu W."/>
            <person name="Liu Z."/>
            <person name="Liu J."/>
            <person name="Guo Q."/>
            <person name="Huang H."/>
            <person name="Sederoff R.R."/>
            <person name="Wang G."/>
            <person name="Qu G."/>
            <person name="Chen S."/>
        </authorList>
    </citation>
    <scope>NUCLEOTIDE SEQUENCE [LARGE SCALE GENOMIC DNA]</scope>
    <source>
        <strain evidence="1">SC-2020</strain>
    </source>
</reference>